<evidence type="ECO:0000313" key="3">
    <source>
        <dbReference type="Proteomes" id="UP001596312"/>
    </source>
</evidence>
<feature type="transmembrane region" description="Helical" evidence="1">
    <location>
        <begin position="17"/>
        <end position="36"/>
    </location>
</feature>
<evidence type="ECO:0000313" key="2">
    <source>
        <dbReference type="EMBL" id="MFC6906197.1"/>
    </source>
</evidence>
<reference evidence="2 3" key="1">
    <citation type="journal article" date="2019" name="Int. J. Syst. Evol. Microbiol.">
        <title>The Global Catalogue of Microorganisms (GCM) 10K type strain sequencing project: providing services to taxonomists for standard genome sequencing and annotation.</title>
        <authorList>
            <consortium name="The Broad Institute Genomics Platform"/>
            <consortium name="The Broad Institute Genome Sequencing Center for Infectious Disease"/>
            <person name="Wu L."/>
            <person name="Ma J."/>
        </authorList>
    </citation>
    <scope>NUCLEOTIDE SEQUENCE [LARGE SCALE GENOMIC DNA]</scope>
    <source>
        <strain evidence="2 3">CGMCC 1.3240</strain>
    </source>
</reference>
<evidence type="ECO:0000256" key="1">
    <source>
        <dbReference type="SAM" id="Phobius"/>
    </source>
</evidence>
<dbReference type="Proteomes" id="UP001596312">
    <property type="component" value="Unassembled WGS sequence"/>
</dbReference>
<keyword evidence="1" id="KW-0472">Membrane</keyword>
<dbReference type="Pfam" id="PF26047">
    <property type="entry name" value="DUF8015"/>
    <property type="match status" value="1"/>
</dbReference>
<gene>
    <name evidence="2" type="ORF">ACFQGH_13440</name>
</gene>
<feature type="transmembrane region" description="Helical" evidence="1">
    <location>
        <begin position="42"/>
        <end position="61"/>
    </location>
</feature>
<proteinExistence type="predicted"/>
<keyword evidence="1" id="KW-1133">Transmembrane helix</keyword>
<accession>A0ABD5V3Z6</accession>
<dbReference type="InterPro" id="IPR058328">
    <property type="entry name" value="DUF8015"/>
</dbReference>
<name>A0ABD5V3Z6_9EURY</name>
<sequence>MSHEHTSDDDGISRYDLILGMIPGVYVLGFAAQAVLSVSLPLVLLVASLVAATGLLDALVVHPPA</sequence>
<dbReference type="AlphaFoldDB" id="A0ABD5V3Z6"/>
<keyword evidence="3" id="KW-1185">Reference proteome</keyword>
<dbReference type="RefSeq" id="WP_340604753.1">
    <property type="nucleotide sequence ID" value="NZ_JBBMXV010000004.1"/>
</dbReference>
<comment type="caution">
    <text evidence="2">The sequence shown here is derived from an EMBL/GenBank/DDBJ whole genome shotgun (WGS) entry which is preliminary data.</text>
</comment>
<keyword evidence="1" id="KW-0812">Transmembrane</keyword>
<protein>
    <submittedName>
        <fullName evidence="2">Uncharacterized protein</fullName>
    </submittedName>
</protein>
<organism evidence="2 3">
    <name type="scientific">Halalkalicoccus tibetensis</name>
    <dbReference type="NCBI Taxonomy" id="175632"/>
    <lineage>
        <taxon>Archaea</taxon>
        <taxon>Methanobacteriati</taxon>
        <taxon>Methanobacteriota</taxon>
        <taxon>Stenosarchaea group</taxon>
        <taxon>Halobacteria</taxon>
        <taxon>Halobacteriales</taxon>
        <taxon>Halococcaceae</taxon>
        <taxon>Halalkalicoccus</taxon>
    </lineage>
</organism>
<dbReference type="EMBL" id="JBHSXQ010000004">
    <property type="protein sequence ID" value="MFC6906197.1"/>
    <property type="molecule type" value="Genomic_DNA"/>
</dbReference>